<proteinExistence type="predicted"/>
<evidence type="ECO:0008006" key="3">
    <source>
        <dbReference type="Google" id="ProtNLM"/>
    </source>
</evidence>
<protein>
    <recommendedName>
        <fullName evidence="3">DUF2934 domain-containing protein</fullName>
    </recommendedName>
</protein>
<dbReference type="AlphaFoldDB" id="A0A1H0F837"/>
<dbReference type="InterPro" id="IPR021327">
    <property type="entry name" value="DUF2934"/>
</dbReference>
<dbReference type="EMBL" id="FNIT01000002">
    <property type="protein sequence ID" value="SDN90750.1"/>
    <property type="molecule type" value="Genomic_DNA"/>
</dbReference>
<evidence type="ECO:0000313" key="1">
    <source>
        <dbReference type="EMBL" id="SDN90750.1"/>
    </source>
</evidence>
<sequence length="61" mass="7246">MHEPSDGDLTPIVRERAYFLWEEAGRPYGREFEFWARASHEIEADRRAACERHQAERSVAR</sequence>
<evidence type="ECO:0000313" key="2">
    <source>
        <dbReference type="Proteomes" id="UP000198793"/>
    </source>
</evidence>
<dbReference type="RefSeq" id="WP_090670644.1">
    <property type="nucleotide sequence ID" value="NZ_FNIT01000002.1"/>
</dbReference>
<dbReference type="Proteomes" id="UP000198793">
    <property type="component" value="Unassembled WGS sequence"/>
</dbReference>
<organism evidence="1 2">
    <name type="scientific">Aureimonas jatrophae</name>
    <dbReference type="NCBI Taxonomy" id="1166073"/>
    <lineage>
        <taxon>Bacteria</taxon>
        <taxon>Pseudomonadati</taxon>
        <taxon>Pseudomonadota</taxon>
        <taxon>Alphaproteobacteria</taxon>
        <taxon>Hyphomicrobiales</taxon>
        <taxon>Aurantimonadaceae</taxon>
        <taxon>Aureimonas</taxon>
    </lineage>
</organism>
<dbReference type="STRING" id="1166073.SAMN05192530_102400"/>
<accession>A0A1H0F837</accession>
<name>A0A1H0F837_9HYPH</name>
<dbReference type="OrthoDB" id="9811127at2"/>
<gene>
    <name evidence="1" type="ORF">SAMN05192530_102400</name>
</gene>
<reference evidence="1 2" key="1">
    <citation type="submission" date="2016-10" db="EMBL/GenBank/DDBJ databases">
        <authorList>
            <person name="de Groot N.N."/>
        </authorList>
    </citation>
    <scope>NUCLEOTIDE SEQUENCE [LARGE SCALE GENOMIC DNA]</scope>
    <source>
        <strain evidence="2">L7-484,KACC 16230,DSM 25025</strain>
    </source>
</reference>
<keyword evidence="2" id="KW-1185">Reference proteome</keyword>
<dbReference type="Pfam" id="PF11154">
    <property type="entry name" value="DUF2934"/>
    <property type="match status" value="1"/>
</dbReference>